<dbReference type="GO" id="GO:0005886">
    <property type="term" value="C:plasma membrane"/>
    <property type="evidence" value="ECO:0007669"/>
    <property type="project" value="UniProtKB-SubCell"/>
</dbReference>
<sequence length="510" mass="54991">MPPHAATDLRAEARAGAFWTTLLTVASRLQQTVMQLVLAWLLSPSDFGLIAMATTVMAFAWFLRHAGLGSILIQRQKRFSLWVSPATAMVCLSGAAATLLALAAAAPAARAYGRPELAFIIGLFALSVLPEALRSIAQAKLRADLRFRSLTQLQLLNLALVFALSVGLAWLNFGVYALVIPRVAGGFFGLAAEWAVARPGLRPRRMLRPRRWKHLLGSSVWITLAGLSVQFMNQGDYAVLGFFEDEELVGHYYFAFLLSSQAMMLVTINIGGVLTPVLARMQDRPAEQADRFDEVCRLIALVGFPACFGLALVADPLLRVCFDPRYLPAIPFLQWLSVGMAFRLVGHNGSFLLQANGRWRRYFLLSFANAVLFLAACLVGHTLGGAAGLTAGVTLFYAAFGVSQLAFSGARSERPKAARLARIYTAPLAATAPAYAGLAAIAGALAWPPLVELPLLILAGMASTGLVLRLAFPAAFAAVLEQLPGERWIQRLPRFAAGRQIADNTADPST</sequence>
<dbReference type="EMBL" id="AP012338">
    <property type="protein sequence ID" value="BAM02223.1"/>
    <property type="molecule type" value="Genomic_DNA"/>
</dbReference>
<keyword evidence="9" id="KW-1185">Reference proteome</keyword>
<evidence type="ECO:0000256" key="6">
    <source>
        <dbReference type="ARBA" id="ARBA00023136"/>
    </source>
</evidence>
<evidence type="ECO:0000256" key="3">
    <source>
        <dbReference type="ARBA" id="ARBA00022475"/>
    </source>
</evidence>
<accession>I0IAD5</accession>
<keyword evidence="3" id="KW-1003">Cell membrane</keyword>
<evidence type="ECO:0000256" key="1">
    <source>
        <dbReference type="ARBA" id="ARBA00004651"/>
    </source>
</evidence>
<feature type="transmembrane region" description="Helical" evidence="7">
    <location>
        <begin position="79"/>
        <end position="105"/>
    </location>
</feature>
<feature type="transmembrane region" description="Helical" evidence="7">
    <location>
        <begin position="326"/>
        <end position="346"/>
    </location>
</feature>
<feature type="transmembrane region" description="Helical" evidence="7">
    <location>
        <begin position="428"/>
        <end position="447"/>
    </location>
</feature>
<dbReference type="Proteomes" id="UP000007881">
    <property type="component" value="Chromosome"/>
</dbReference>
<feature type="transmembrane region" description="Helical" evidence="7">
    <location>
        <begin position="362"/>
        <end position="381"/>
    </location>
</feature>
<reference evidence="8 9" key="1">
    <citation type="submission" date="2012-02" db="EMBL/GenBank/DDBJ databases">
        <title>Complete genome sequence of Phycisphaera mikurensis NBRC 102666.</title>
        <authorList>
            <person name="Ankai A."/>
            <person name="Hosoyama A."/>
            <person name="Terui Y."/>
            <person name="Sekine M."/>
            <person name="Fukai R."/>
            <person name="Kato Y."/>
            <person name="Nakamura S."/>
            <person name="Yamada-Narita S."/>
            <person name="Kawakoshi A."/>
            <person name="Fukunaga Y."/>
            <person name="Yamazaki S."/>
            <person name="Fujita N."/>
        </authorList>
    </citation>
    <scope>NUCLEOTIDE SEQUENCE [LARGE SCALE GENOMIC DNA]</scope>
    <source>
        <strain evidence="9">NBRC 102666 / KCTC 22515 / FYK2301M01</strain>
    </source>
</reference>
<dbReference type="AlphaFoldDB" id="I0IAD5"/>
<proteinExistence type="inferred from homology"/>
<evidence type="ECO:0000313" key="8">
    <source>
        <dbReference type="EMBL" id="BAM02223.1"/>
    </source>
</evidence>
<feature type="transmembrane region" description="Helical" evidence="7">
    <location>
        <begin position="213"/>
        <end position="232"/>
    </location>
</feature>
<feature type="transmembrane region" description="Helical" evidence="7">
    <location>
        <begin position="252"/>
        <end position="274"/>
    </location>
</feature>
<dbReference type="HOGENOM" id="CLU_026911_5_1_0"/>
<keyword evidence="6 7" id="KW-0472">Membrane</keyword>
<dbReference type="KEGG" id="phm:PSMK_00640"/>
<feature type="transmembrane region" description="Helical" evidence="7">
    <location>
        <begin position="387"/>
        <end position="407"/>
    </location>
</feature>
<organism evidence="8 9">
    <name type="scientific">Phycisphaera mikurensis (strain NBRC 102666 / KCTC 22515 / FYK2301M01)</name>
    <dbReference type="NCBI Taxonomy" id="1142394"/>
    <lineage>
        <taxon>Bacteria</taxon>
        <taxon>Pseudomonadati</taxon>
        <taxon>Planctomycetota</taxon>
        <taxon>Phycisphaerae</taxon>
        <taxon>Phycisphaerales</taxon>
        <taxon>Phycisphaeraceae</taxon>
        <taxon>Phycisphaera</taxon>
    </lineage>
</organism>
<protein>
    <submittedName>
        <fullName evidence="8">Putative polysaccharide biosynthesis protein</fullName>
    </submittedName>
</protein>
<dbReference type="InterPro" id="IPR050833">
    <property type="entry name" value="Poly_Biosynth_Transport"/>
</dbReference>
<feature type="transmembrane region" description="Helical" evidence="7">
    <location>
        <begin position="117"/>
        <end position="134"/>
    </location>
</feature>
<evidence type="ECO:0000313" key="9">
    <source>
        <dbReference type="Proteomes" id="UP000007881"/>
    </source>
</evidence>
<dbReference type="STRING" id="1142394.PSMK_00640"/>
<comment type="subcellular location">
    <subcellularLocation>
        <location evidence="1">Cell membrane</location>
        <topology evidence="1">Multi-pass membrane protein</topology>
    </subcellularLocation>
</comment>
<dbReference type="RefSeq" id="WP_014435443.1">
    <property type="nucleotide sequence ID" value="NC_017080.1"/>
</dbReference>
<comment type="similarity">
    <text evidence="2">Belongs to the polysaccharide synthase family.</text>
</comment>
<evidence type="ECO:0000256" key="5">
    <source>
        <dbReference type="ARBA" id="ARBA00022989"/>
    </source>
</evidence>
<name>I0IAD5_PHYMF</name>
<dbReference type="OrthoDB" id="291025at2"/>
<dbReference type="eggNOG" id="COG2244">
    <property type="taxonomic scope" value="Bacteria"/>
</dbReference>
<evidence type="ECO:0000256" key="2">
    <source>
        <dbReference type="ARBA" id="ARBA00007430"/>
    </source>
</evidence>
<keyword evidence="4 7" id="KW-0812">Transmembrane</keyword>
<evidence type="ECO:0000256" key="4">
    <source>
        <dbReference type="ARBA" id="ARBA00022692"/>
    </source>
</evidence>
<gene>
    <name evidence="8" type="ordered locus">PSMK_00640</name>
</gene>
<feature type="transmembrane region" description="Helical" evidence="7">
    <location>
        <begin position="47"/>
        <end position="67"/>
    </location>
</feature>
<keyword evidence="5 7" id="KW-1133">Transmembrane helix</keyword>
<evidence type="ECO:0000256" key="7">
    <source>
        <dbReference type="SAM" id="Phobius"/>
    </source>
</evidence>
<dbReference type="PANTHER" id="PTHR30250:SF10">
    <property type="entry name" value="LIPOPOLYSACCHARIDE BIOSYNTHESIS PROTEIN WZXC"/>
    <property type="match status" value="1"/>
</dbReference>
<dbReference type="PANTHER" id="PTHR30250">
    <property type="entry name" value="PST FAMILY PREDICTED COLANIC ACID TRANSPORTER"/>
    <property type="match status" value="1"/>
</dbReference>
<feature type="transmembrane region" description="Helical" evidence="7">
    <location>
        <begin position="179"/>
        <end position="201"/>
    </location>
</feature>
<feature type="transmembrane region" description="Helical" evidence="7">
    <location>
        <begin position="155"/>
        <end position="173"/>
    </location>
</feature>
<dbReference type="Pfam" id="PF13440">
    <property type="entry name" value="Polysacc_synt_3"/>
    <property type="match status" value="1"/>
</dbReference>
<feature type="transmembrane region" description="Helical" evidence="7">
    <location>
        <begin position="453"/>
        <end position="480"/>
    </location>
</feature>
<feature type="transmembrane region" description="Helical" evidence="7">
    <location>
        <begin position="295"/>
        <end position="314"/>
    </location>
</feature>